<dbReference type="OrthoDB" id="418349at2759"/>
<dbReference type="Proteomes" id="UP000601435">
    <property type="component" value="Unassembled WGS sequence"/>
</dbReference>
<sequence>MCSYSRRHLHRPTRRNWWIWHRHVPFWRFADLAAAARGFAKMVSTERLSFAEVKARAGVIEKEAHAKDISNIGPANLAWRLGRSDNTWGSPSEDTAGTATPSLHSGAPQATSNLAWSRGSHGVVREVPPQAASSLGDFQELKAQHPANAAQGLGQLQARREPSTAALGAEAKGRTGGPKLQELAAAAWNLGATKCRGDPSPSATADAGLRADKPWKAQEASNMLRDPGTAQAVQTAVSNALMEAACLTTELSAQGISNAAQSTGTPASEHDPATRVAGARGVEEISELSLQGLSNTARTPGTAAAFDLRLPEAAATRFRSLPVHDWAPGARERHDQLLGLVSALALSTGGAELPLLLDVATRAEELLSRRAQEMDAKDSRGISPDLDEFRPRAGERPSNRPCILLEGREACVLWKPPGWTVSVGSFDEDEEEKAWRSGAPGQPLQAWVLENLGPHWPIARDEKAEFGLVHRLDRDTSGPILCAKTYRGFHGLQLCLVRFQLRKDYVCLCEGFLSAPRLLDAKLRIEGSGKSLRSVVAPKGRGQRAVLEILQASHFLTENSEAVSLVRIRLRTGRMHQIRAQLSGLGHPLLGDVLYGTPRAWLPRIFLHATSVGISVHGLHGEPFQVDCVLPPDLQQALVRCAPLDSSSRACRESWLSRENGQR</sequence>
<accession>A0A812SEC5</accession>
<dbReference type="PANTHER" id="PTHR21600:SF87">
    <property type="entry name" value="RNA PSEUDOURIDYLATE SYNTHASE DOMAIN-CONTAINING PROTEIN 1"/>
    <property type="match status" value="1"/>
</dbReference>
<name>A0A812SEC5_9DINO</name>
<feature type="domain" description="Pseudouridine synthase RsuA/RluA-like" evidence="3">
    <location>
        <begin position="459"/>
        <end position="583"/>
    </location>
</feature>
<dbReference type="Gene3D" id="3.30.2350.10">
    <property type="entry name" value="Pseudouridine synthase"/>
    <property type="match status" value="1"/>
</dbReference>
<dbReference type="GO" id="GO:0000455">
    <property type="term" value="P:enzyme-directed rRNA pseudouridine synthesis"/>
    <property type="evidence" value="ECO:0007669"/>
    <property type="project" value="TreeGrafter"/>
</dbReference>
<dbReference type="GO" id="GO:0003723">
    <property type="term" value="F:RNA binding"/>
    <property type="evidence" value="ECO:0007669"/>
    <property type="project" value="InterPro"/>
</dbReference>
<feature type="region of interest" description="Disordered" evidence="2">
    <location>
        <begin position="155"/>
        <end position="177"/>
    </location>
</feature>
<proteinExistence type="inferred from homology"/>
<dbReference type="AlphaFoldDB" id="A0A812SEC5"/>
<gene>
    <name evidence="4" type="primary">rluD</name>
    <name evidence="4" type="ORF">SNEC2469_LOCUS13246</name>
</gene>
<dbReference type="SUPFAM" id="SSF55120">
    <property type="entry name" value="Pseudouridine synthase"/>
    <property type="match status" value="1"/>
</dbReference>
<feature type="compositionally biased region" description="Polar residues" evidence="2">
    <location>
        <begin position="84"/>
        <end position="111"/>
    </location>
</feature>
<evidence type="ECO:0000313" key="5">
    <source>
        <dbReference type="Proteomes" id="UP000601435"/>
    </source>
</evidence>
<keyword evidence="5" id="KW-1185">Reference proteome</keyword>
<comment type="similarity">
    <text evidence="1">Belongs to the pseudouridine synthase RluA family.</text>
</comment>
<dbReference type="InterPro" id="IPR020103">
    <property type="entry name" value="PsdUridine_synth_cat_dom_sf"/>
</dbReference>
<evidence type="ECO:0000313" key="4">
    <source>
        <dbReference type="EMBL" id="CAE7470507.1"/>
    </source>
</evidence>
<dbReference type="InterPro" id="IPR006145">
    <property type="entry name" value="PsdUridine_synth_RsuA/RluA"/>
</dbReference>
<feature type="region of interest" description="Disordered" evidence="2">
    <location>
        <begin position="83"/>
        <end position="111"/>
    </location>
</feature>
<feature type="compositionally biased region" description="Basic and acidic residues" evidence="2">
    <location>
        <begin position="371"/>
        <end position="380"/>
    </location>
</feature>
<evidence type="ECO:0000256" key="2">
    <source>
        <dbReference type="SAM" id="MobiDB-lite"/>
    </source>
</evidence>
<comment type="caution">
    <text evidence="4">The sequence shown here is derived from an EMBL/GenBank/DDBJ whole genome shotgun (WGS) entry which is preliminary data.</text>
</comment>
<organism evidence="4 5">
    <name type="scientific">Symbiodinium necroappetens</name>
    <dbReference type="NCBI Taxonomy" id="1628268"/>
    <lineage>
        <taxon>Eukaryota</taxon>
        <taxon>Sar</taxon>
        <taxon>Alveolata</taxon>
        <taxon>Dinophyceae</taxon>
        <taxon>Suessiales</taxon>
        <taxon>Symbiodiniaceae</taxon>
        <taxon>Symbiodinium</taxon>
    </lineage>
</organism>
<evidence type="ECO:0000259" key="3">
    <source>
        <dbReference type="Pfam" id="PF00849"/>
    </source>
</evidence>
<dbReference type="CDD" id="cd02869">
    <property type="entry name" value="PseudoU_synth_RluA_like"/>
    <property type="match status" value="1"/>
</dbReference>
<dbReference type="InterPro" id="IPR050188">
    <property type="entry name" value="RluA_PseudoU_synthase"/>
</dbReference>
<dbReference type="EMBL" id="CAJNJA010021141">
    <property type="protein sequence ID" value="CAE7470507.1"/>
    <property type="molecule type" value="Genomic_DNA"/>
</dbReference>
<dbReference type="Pfam" id="PF00849">
    <property type="entry name" value="PseudoU_synth_2"/>
    <property type="match status" value="1"/>
</dbReference>
<reference evidence="4" key="1">
    <citation type="submission" date="2021-02" db="EMBL/GenBank/DDBJ databases">
        <authorList>
            <person name="Dougan E. K."/>
            <person name="Rhodes N."/>
            <person name="Thang M."/>
            <person name="Chan C."/>
        </authorList>
    </citation>
    <scope>NUCLEOTIDE SEQUENCE</scope>
</reference>
<dbReference type="PANTHER" id="PTHR21600">
    <property type="entry name" value="MITOCHONDRIAL RNA PSEUDOURIDINE SYNTHASE"/>
    <property type="match status" value="1"/>
</dbReference>
<feature type="region of interest" description="Disordered" evidence="2">
    <location>
        <begin position="371"/>
        <end position="394"/>
    </location>
</feature>
<dbReference type="GO" id="GO:0009982">
    <property type="term" value="F:pseudouridine synthase activity"/>
    <property type="evidence" value="ECO:0007669"/>
    <property type="project" value="InterPro"/>
</dbReference>
<evidence type="ECO:0000256" key="1">
    <source>
        <dbReference type="ARBA" id="ARBA00010876"/>
    </source>
</evidence>
<protein>
    <submittedName>
        <fullName evidence="4">RluD protein</fullName>
    </submittedName>
</protein>